<dbReference type="RefSeq" id="WP_155473516.1">
    <property type="nucleotide sequence ID" value="NZ_BMKG01000027.1"/>
</dbReference>
<comment type="caution">
    <text evidence="2">The sequence shown here is derived from an EMBL/GenBank/DDBJ whole genome shotgun (WGS) entry which is preliminary data.</text>
</comment>
<proteinExistence type="predicted"/>
<dbReference type="Proteomes" id="UP000622638">
    <property type="component" value="Unassembled WGS sequence"/>
</dbReference>
<accession>A0A6I3T9E7</accession>
<evidence type="ECO:0000313" key="2">
    <source>
        <dbReference type="EMBL" id="MTV56287.1"/>
    </source>
</evidence>
<protein>
    <submittedName>
        <fullName evidence="2">Uncharacterized protein</fullName>
    </submittedName>
</protein>
<reference evidence="1" key="4">
    <citation type="submission" date="2024-05" db="EMBL/GenBank/DDBJ databases">
        <authorList>
            <person name="Sun Q."/>
            <person name="Zhou Y."/>
        </authorList>
    </citation>
    <scope>NUCLEOTIDE SEQUENCE</scope>
    <source>
        <strain evidence="1">CGMCC 1.15931</strain>
    </source>
</reference>
<dbReference type="EMBL" id="WNKZ01000150">
    <property type="protein sequence ID" value="MTV56287.1"/>
    <property type="molecule type" value="Genomic_DNA"/>
</dbReference>
<evidence type="ECO:0000313" key="4">
    <source>
        <dbReference type="Proteomes" id="UP000622638"/>
    </source>
</evidence>
<name>A0A6I3T9E7_9BURK</name>
<reference evidence="2 3" key="3">
    <citation type="submission" date="2019-11" db="EMBL/GenBank/DDBJ databases">
        <title>Type strains purchased from KCTC, JCM and DSMZ.</title>
        <authorList>
            <person name="Lu H."/>
        </authorList>
    </citation>
    <scope>NUCLEOTIDE SEQUENCE [LARGE SCALE GENOMIC DNA]</scope>
    <source>
        <strain evidence="2 3">KCTC 52429</strain>
    </source>
</reference>
<reference evidence="1" key="1">
    <citation type="journal article" date="2014" name="Int. J. Syst. Evol. Microbiol.">
        <title>Complete genome of a new Firmicutes species belonging to the dominant human colonic microbiota ('Ruminococcus bicirculans') reveals two chromosomes and a selective capacity to utilize plant glucans.</title>
        <authorList>
            <consortium name="NISC Comparative Sequencing Program"/>
            <person name="Wegmann U."/>
            <person name="Louis P."/>
            <person name="Goesmann A."/>
            <person name="Henrissat B."/>
            <person name="Duncan S.H."/>
            <person name="Flint H.J."/>
        </authorList>
    </citation>
    <scope>NUCLEOTIDE SEQUENCE</scope>
    <source>
        <strain evidence="1">CGMCC 1.15931</strain>
    </source>
</reference>
<gene>
    <name evidence="1" type="ORF">GCM10011572_46760</name>
    <name evidence="2" type="ORF">GM672_26530</name>
</gene>
<keyword evidence="4" id="KW-1185">Reference proteome</keyword>
<organism evidence="2 3">
    <name type="scientific">Pseudoduganella buxea</name>
    <dbReference type="NCBI Taxonomy" id="1949069"/>
    <lineage>
        <taxon>Bacteria</taxon>
        <taxon>Pseudomonadati</taxon>
        <taxon>Pseudomonadota</taxon>
        <taxon>Betaproteobacteria</taxon>
        <taxon>Burkholderiales</taxon>
        <taxon>Oxalobacteraceae</taxon>
        <taxon>Telluria group</taxon>
        <taxon>Pseudoduganella</taxon>
    </lineage>
</organism>
<evidence type="ECO:0000313" key="1">
    <source>
        <dbReference type="EMBL" id="GGC20026.1"/>
    </source>
</evidence>
<dbReference type="Proteomes" id="UP000430634">
    <property type="component" value="Unassembled WGS sequence"/>
</dbReference>
<dbReference type="EMBL" id="BMKG01000027">
    <property type="protein sequence ID" value="GGC20026.1"/>
    <property type="molecule type" value="Genomic_DNA"/>
</dbReference>
<reference evidence="4" key="2">
    <citation type="journal article" date="2019" name="Int. J. Syst. Evol. Microbiol.">
        <title>The Global Catalogue of Microorganisms (GCM) 10K type strain sequencing project: providing services to taxonomists for standard genome sequencing and annotation.</title>
        <authorList>
            <consortium name="The Broad Institute Genomics Platform"/>
            <consortium name="The Broad Institute Genome Sequencing Center for Infectious Disease"/>
            <person name="Wu L."/>
            <person name="Ma J."/>
        </authorList>
    </citation>
    <scope>NUCLEOTIDE SEQUENCE [LARGE SCALE GENOMIC DNA]</scope>
    <source>
        <strain evidence="4">CGMCC 1.15931</strain>
    </source>
</reference>
<sequence>MSTTHTQSAVSDTAPVNAAARLTAWRGWDRGLVIMNALTTALFGQIESGRIAVADSQLRRDLVATLFGLNTALHDITAQFKAHSDKPDAIAIDAPGADQWPAATGQADLGSFSSAFDTIGAALDGLHRQVGTDWPEHPDAETIQTAIAGLIDAKDDVIAVIRQILSQQGA</sequence>
<dbReference type="AlphaFoldDB" id="A0A6I3T9E7"/>
<evidence type="ECO:0000313" key="3">
    <source>
        <dbReference type="Proteomes" id="UP000430634"/>
    </source>
</evidence>